<name>A0A9P6NBG5_9BASI</name>
<accession>A0A9P6NBG5</accession>
<reference evidence="1" key="1">
    <citation type="submission" date="2013-11" db="EMBL/GenBank/DDBJ databases">
        <title>Genome sequence of the fusiform rust pathogen reveals effectors for host alternation and coevolution with pine.</title>
        <authorList>
            <consortium name="DOE Joint Genome Institute"/>
            <person name="Smith K."/>
            <person name="Pendleton A."/>
            <person name="Kubisiak T."/>
            <person name="Anderson C."/>
            <person name="Salamov A."/>
            <person name="Aerts A."/>
            <person name="Riley R."/>
            <person name="Clum A."/>
            <person name="Lindquist E."/>
            <person name="Ence D."/>
            <person name="Campbell M."/>
            <person name="Kronenberg Z."/>
            <person name="Feau N."/>
            <person name="Dhillon B."/>
            <person name="Hamelin R."/>
            <person name="Burleigh J."/>
            <person name="Smith J."/>
            <person name="Yandell M."/>
            <person name="Nelson C."/>
            <person name="Grigoriev I."/>
            <person name="Davis J."/>
        </authorList>
    </citation>
    <scope>NUCLEOTIDE SEQUENCE</scope>
    <source>
        <strain evidence="1">G11</strain>
    </source>
</reference>
<sequence>FSEPKGHQLAPLPVPSPWHTQANGLMKKYVPLNLYSDDTSGNVSKKWNKQILFIGTLAGLPLELANQDSYLHFLATSNTASALELAVGLVDALNDISTNGMVAYHAGFHHAVLVISCVLAHMGDSPMHAEITNTTNPSSLLNPCHMCMLIVDKTENKQTQQHIVEFVGV</sequence>
<dbReference type="PANTHER" id="PTHR31912:SF34">
    <property type="entry name" value="NOTOCHORD-RELATED PROTEIN"/>
    <property type="match status" value="1"/>
</dbReference>
<protein>
    <submittedName>
        <fullName evidence="1">Uncharacterized protein</fullName>
    </submittedName>
</protein>
<feature type="non-terminal residue" evidence="1">
    <location>
        <position position="1"/>
    </location>
</feature>
<organism evidence="1 2">
    <name type="scientific">Cronartium quercuum f. sp. fusiforme G11</name>
    <dbReference type="NCBI Taxonomy" id="708437"/>
    <lineage>
        <taxon>Eukaryota</taxon>
        <taxon>Fungi</taxon>
        <taxon>Dikarya</taxon>
        <taxon>Basidiomycota</taxon>
        <taxon>Pucciniomycotina</taxon>
        <taxon>Pucciniomycetes</taxon>
        <taxon>Pucciniales</taxon>
        <taxon>Coleosporiaceae</taxon>
        <taxon>Cronartium</taxon>
    </lineage>
</organism>
<feature type="non-terminal residue" evidence="1">
    <location>
        <position position="169"/>
    </location>
</feature>
<dbReference type="OrthoDB" id="2246127at2759"/>
<dbReference type="EMBL" id="MU167335">
    <property type="protein sequence ID" value="KAG0142858.1"/>
    <property type="molecule type" value="Genomic_DNA"/>
</dbReference>
<comment type="caution">
    <text evidence="1">The sequence shown here is derived from an EMBL/GenBank/DDBJ whole genome shotgun (WGS) entry which is preliminary data.</text>
</comment>
<proteinExistence type="predicted"/>
<dbReference type="AlphaFoldDB" id="A0A9P6NBG5"/>
<dbReference type="Proteomes" id="UP000886653">
    <property type="component" value="Unassembled WGS sequence"/>
</dbReference>
<evidence type="ECO:0000313" key="2">
    <source>
        <dbReference type="Proteomes" id="UP000886653"/>
    </source>
</evidence>
<evidence type="ECO:0000313" key="1">
    <source>
        <dbReference type="EMBL" id="KAG0142858.1"/>
    </source>
</evidence>
<dbReference type="PANTHER" id="PTHR31912">
    <property type="entry name" value="IP13529P"/>
    <property type="match status" value="1"/>
</dbReference>
<keyword evidence="2" id="KW-1185">Reference proteome</keyword>
<gene>
    <name evidence="1" type="ORF">CROQUDRAFT_16874</name>
</gene>